<proteinExistence type="predicted"/>
<dbReference type="RefSeq" id="WP_271795868.1">
    <property type="nucleotide sequence ID" value="NZ_JAQMUC010000052.1"/>
</dbReference>
<accession>A0ABT5AFD2</accession>
<dbReference type="Proteomes" id="UP001211249">
    <property type="component" value="Unassembled WGS sequence"/>
</dbReference>
<evidence type="ECO:0000313" key="2">
    <source>
        <dbReference type="Proteomes" id="UP001211249"/>
    </source>
</evidence>
<sequence>MSYSVSFESESITDLDNLDQVVRLRILNKIQWLSVNFEQITPLSLTGQLEKPRLWR</sequence>
<dbReference type="EMBL" id="JAQMUC010000052">
    <property type="protein sequence ID" value="MDB9536007.1"/>
    <property type="molecule type" value="Genomic_DNA"/>
</dbReference>
<keyword evidence="2" id="KW-1185">Reference proteome</keyword>
<name>A0ABT5AFD2_9CYAN</name>
<reference evidence="1 2" key="1">
    <citation type="submission" date="2023-01" db="EMBL/GenBank/DDBJ databases">
        <title>Genomes from the Australian National Cyanobacteria Reference Collection.</title>
        <authorList>
            <person name="Willis A."/>
            <person name="Lee E.M.F."/>
        </authorList>
    </citation>
    <scope>NUCLEOTIDE SEQUENCE [LARGE SCALE GENOMIC DNA]</scope>
    <source>
        <strain evidence="1 2">CS-1226</strain>
    </source>
</reference>
<evidence type="ECO:0000313" key="1">
    <source>
        <dbReference type="EMBL" id="MDB9536007.1"/>
    </source>
</evidence>
<comment type="caution">
    <text evidence="1">The sequence shown here is derived from an EMBL/GenBank/DDBJ whole genome shotgun (WGS) entry which is preliminary data.</text>
</comment>
<organism evidence="1 2">
    <name type="scientific">Dolichospermum planctonicum CS-1226</name>
    <dbReference type="NCBI Taxonomy" id="3021751"/>
    <lineage>
        <taxon>Bacteria</taxon>
        <taxon>Bacillati</taxon>
        <taxon>Cyanobacteriota</taxon>
        <taxon>Cyanophyceae</taxon>
        <taxon>Nostocales</taxon>
        <taxon>Aphanizomenonaceae</taxon>
        <taxon>Dolichospermum</taxon>
        <taxon>Dolichospermum planctonicum</taxon>
    </lineage>
</organism>
<protein>
    <submittedName>
        <fullName evidence="1">Uncharacterized protein</fullName>
    </submittedName>
</protein>
<dbReference type="InterPro" id="IPR035093">
    <property type="entry name" value="RelE/ParE_toxin_dom_sf"/>
</dbReference>
<gene>
    <name evidence="1" type="ORF">PN451_09190</name>
</gene>
<dbReference type="SUPFAM" id="SSF143011">
    <property type="entry name" value="RelE-like"/>
    <property type="match status" value="1"/>
</dbReference>